<dbReference type="InterPro" id="IPR000843">
    <property type="entry name" value="HTH_LacI"/>
</dbReference>
<dbReference type="SMART" id="SM00354">
    <property type="entry name" value="HTH_LACI"/>
    <property type="match status" value="1"/>
</dbReference>
<sequence>MEDVAKLAGVSHQTVSRVLNGNPNVSARTLEKVQGAIVELGYRRNTAARSLVTRRSNTIGVLASEMSQYGPSNTLLALQQAAREAGYFVSIAGLDDVTPETIEEAMLRFMDQGVDGIIVQVPHSGIFETLVSLNLGLPVVAIGATGENRLSGVAIDQTAGARQAVEYLISLGHQHIGHVAGPAGWVDTQARIEGWRTALAQAGLPEGPLFEGDWSAGSGFRAGQEIMRDAHVSAIFAGNDQMALGLLRAFGEAGINVPGDVSVVGFDDWLESEFFLPPLTTVRQNFQELGQRCVHILLAELDGGARGGADVEVVPELVVRGTTASPSLN</sequence>
<dbReference type="InterPro" id="IPR028082">
    <property type="entry name" value="Peripla_BP_I"/>
</dbReference>
<keyword evidence="1" id="KW-0805">Transcription regulation</keyword>
<dbReference type="Pfam" id="PF00356">
    <property type="entry name" value="LacI"/>
    <property type="match status" value="1"/>
</dbReference>
<dbReference type="EMBL" id="PPXC01000012">
    <property type="protein sequence ID" value="POH72666.1"/>
    <property type="molecule type" value="Genomic_DNA"/>
</dbReference>
<dbReference type="Proteomes" id="UP000237061">
    <property type="component" value="Unassembled WGS sequence"/>
</dbReference>
<dbReference type="RefSeq" id="WP_103466646.1">
    <property type="nucleotide sequence ID" value="NZ_PPXC01000012.1"/>
</dbReference>
<dbReference type="SUPFAM" id="SSF47413">
    <property type="entry name" value="lambda repressor-like DNA-binding domains"/>
    <property type="match status" value="1"/>
</dbReference>
<keyword evidence="7" id="KW-1185">Reference proteome</keyword>
<proteinExistence type="predicted"/>
<evidence type="ECO:0000256" key="3">
    <source>
        <dbReference type="ARBA" id="ARBA00023163"/>
    </source>
</evidence>
<dbReference type="SUPFAM" id="SSF53822">
    <property type="entry name" value="Periplasmic binding protein-like I"/>
    <property type="match status" value="1"/>
</dbReference>
<dbReference type="PANTHER" id="PTHR30146:SF109">
    <property type="entry name" value="HTH-TYPE TRANSCRIPTIONAL REGULATOR GALS"/>
    <property type="match status" value="1"/>
</dbReference>
<feature type="domain" description="HTH cro/C1-type" evidence="5">
    <location>
        <begin position="1"/>
        <end position="43"/>
    </location>
</feature>
<evidence type="ECO:0000313" key="7">
    <source>
        <dbReference type="Proteomes" id="UP000237061"/>
    </source>
</evidence>
<evidence type="ECO:0000256" key="2">
    <source>
        <dbReference type="ARBA" id="ARBA00023125"/>
    </source>
</evidence>
<dbReference type="Pfam" id="PF13377">
    <property type="entry name" value="Peripla_BP_3"/>
    <property type="match status" value="1"/>
</dbReference>
<dbReference type="CDD" id="cd01574">
    <property type="entry name" value="PBP1_LacI"/>
    <property type="match status" value="1"/>
</dbReference>
<evidence type="ECO:0000256" key="1">
    <source>
        <dbReference type="ARBA" id="ARBA00023015"/>
    </source>
</evidence>
<dbReference type="GO" id="GO:0003700">
    <property type="term" value="F:DNA-binding transcription factor activity"/>
    <property type="evidence" value="ECO:0007669"/>
    <property type="project" value="TreeGrafter"/>
</dbReference>
<reference evidence="6 7" key="1">
    <citation type="submission" date="2018-01" db="EMBL/GenBank/DDBJ databases">
        <title>Arthrobacter sp. nov., from glaciers in China.</title>
        <authorList>
            <person name="Liu Q."/>
            <person name="Xin Y.-H."/>
        </authorList>
    </citation>
    <scope>NUCLEOTIDE SEQUENCE [LARGE SCALE GENOMIC DNA]</scope>
    <source>
        <strain evidence="6 7">HLT2-12-2</strain>
    </source>
</reference>
<dbReference type="Gene3D" id="3.40.50.2300">
    <property type="match status" value="2"/>
</dbReference>
<gene>
    <name evidence="6" type="ORF">CVS27_14955</name>
</gene>
<dbReference type="InterPro" id="IPR001387">
    <property type="entry name" value="Cro/C1-type_HTH"/>
</dbReference>
<dbReference type="AlphaFoldDB" id="A0A2S3ZTT3"/>
<dbReference type="PROSITE" id="PS50932">
    <property type="entry name" value="HTH_LACI_2"/>
    <property type="match status" value="1"/>
</dbReference>
<evidence type="ECO:0000259" key="5">
    <source>
        <dbReference type="PROSITE" id="PS50943"/>
    </source>
</evidence>
<keyword evidence="2" id="KW-0238">DNA-binding</keyword>
<dbReference type="CDD" id="cd01392">
    <property type="entry name" value="HTH_LacI"/>
    <property type="match status" value="1"/>
</dbReference>
<dbReference type="PROSITE" id="PS00356">
    <property type="entry name" value="HTH_LACI_1"/>
    <property type="match status" value="1"/>
</dbReference>
<evidence type="ECO:0000313" key="6">
    <source>
        <dbReference type="EMBL" id="POH72666.1"/>
    </source>
</evidence>
<keyword evidence="3" id="KW-0804">Transcription</keyword>
<dbReference type="PROSITE" id="PS50943">
    <property type="entry name" value="HTH_CROC1"/>
    <property type="match status" value="1"/>
</dbReference>
<evidence type="ECO:0000259" key="4">
    <source>
        <dbReference type="PROSITE" id="PS50932"/>
    </source>
</evidence>
<dbReference type="Gene3D" id="1.10.260.40">
    <property type="entry name" value="lambda repressor-like DNA-binding domains"/>
    <property type="match status" value="1"/>
</dbReference>
<comment type="caution">
    <text evidence="6">The sequence shown here is derived from an EMBL/GenBank/DDBJ whole genome shotgun (WGS) entry which is preliminary data.</text>
</comment>
<organism evidence="6 7">
    <name type="scientific">Arthrobacter glacialis</name>
    <dbReference type="NCBI Taxonomy" id="1664"/>
    <lineage>
        <taxon>Bacteria</taxon>
        <taxon>Bacillati</taxon>
        <taxon>Actinomycetota</taxon>
        <taxon>Actinomycetes</taxon>
        <taxon>Micrococcales</taxon>
        <taxon>Micrococcaceae</taxon>
        <taxon>Arthrobacter</taxon>
    </lineage>
</organism>
<dbReference type="InterPro" id="IPR046335">
    <property type="entry name" value="LacI/GalR-like_sensor"/>
</dbReference>
<dbReference type="PANTHER" id="PTHR30146">
    <property type="entry name" value="LACI-RELATED TRANSCRIPTIONAL REPRESSOR"/>
    <property type="match status" value="1"/>
</dbReference>
<protein>
    <submittedName>
        <fullName evidence="6">LacI family transcriptional regulator</fullName>
    </submittedName>
</protein>
<accession>A0A2S3ZTT3</accession>
<dbReference type="GO" id="GO:0000976">
    <property type="term" value="F:transcription cis-regulatory region binding"/>
    <property type="evidence" value="ECO:0007669"/>
    <property type="project" value="TreeGrafter"/>
</dbReference>
<feature type="domain" description="HTH lacI-type" evidence="4">
    <location>
        <begin position="1"/>
        <end position="53"/>
    </location>
</feature>
<name>A0A2S3ZTT3_ARTGL</name>
<dbReference type="InterPro" id="IPR010982">
    <property type="entry name" value="Lambda_DNA-bd_dom_sf"/>
</dbReference>